<dbReference type="EMBL" id="RQFF01000007">
    <property type="protein sequence ID" value="TGK76539.1"/>
    <property type="molecule type" value="Genomic_DNA"/>
</dbReference>
<evidence type="ECO:0000313" key="2">
    <source>
        <dbReference type="Proteomes" id="UP000297239"/>
    </source>
</evidence>
<protein>
    <submittedName>
        <fullName evidence="1">Uncharacterized protein</fullName>
    </submittedName>
</protein>
<name>A0A6N4Q8S3_9LEPT</name>
<dbReference type="Proteomes" id="UP000297239">
    <property type="component" value="Unassembled WGS sequence"/>
</dbReference>
<comment type="caution">
    <text evidence="1">The sequence shown here is derived from an EMBL/GenBank/DDBJ whole genome shotgun (WGS) entry which is preliminary data.</text>
</comment>
<evidence type="ECO:0000313" key="1">
    <source>
        <dbReference type="EMBL" id="TGK76539.1"/>
    </source>
</evidence>
<organism evidence="1 2">
    <name type="scientific">Leptospira kanakyensis</name>
    <dbReference type="NCBI Taxonomy" id="2484968"/>
    <lineage>
        <taxon>Bacteria</taxon>
        <taxon>Pseudomonadati</taxon>
        <taxon>Spirochaetota</taxon>
        <taxon>Spirochaetia</taxon>
        <taxon>Leptospirales</taxon>
        <taxon>Leptospiraceae</taxon>
        <taxon>Leptospira</taxon>
    </lineage>
</organism>
<dbReference type="AlphaFoldDB" id="A0A6N4Q8S3"/>
<reference evidence="1" key="1">
    <citation type="journal article" date="2019" name="PLoS Negl. Trop. Dis.">
        <title>Revisiting the worldwide diversity of Leptospira species in the environment.</title>
        <authorList>
            <person name="Vincent A.T."/>
            <person name="Schiettekatte O."/>
            <person name="Bourhy P."/>
            <person name="Veyrier F.J."/>
            <person name="Picardeau M."/>
        </authorList>
    </citation>
    <scope>NUCLEOTIDE SEQUENCE [LARGE SCALE GENOMIC DNA]</scope>
    <source>
        <strain evidence="1">201800293</strain>
    </source>
</reference>
<keyword evidence="2" id="KW-1185">Reference proteome</keyword>
<dbReference type="RefSeq" id="WP_135631630.1">
    <property type="nucleotide sequence ID" value="NZ_RQFE01000007.1"/>
</dbReference>
<dbReference type="OrthoDB" id="327624at2"/>
<proteinExistence type="predicted"/>
<sequence>MNPLFWKEILLKNRDLCNHLVLTEKKTNPNFSEDILSENLVPFFTTFSPAKKEEITEETVLSLFQILVTLVSKNFFKQNPQLTHLFLETLSSYDFVKNENLTECISYLVNALVKVEGSKKEIFLKRIQSFSKFTSTVEEWKILLTVFAWASGKPEYREEAKTKFKILPLTLKEQIQSIVGIDEETLSYPFPKKKGPPKETDPILFRVIPGYTLFGGQFQEVPKLNSNLQTESDPFVVTSGLNQFTLYLDQFGTNIISKEKVLVSEKQKIVTIQSSFWKLIVSKKLDLKQIASVVESEEFILCTLQNSYNLYLFYLGST</sequence>
<accession>A0A6N4Q8S3</accession>
<gene>
    <name evidence="1" type="ORF">EHQ18_00815</name>
</gene>